<accession>A0A0A9UFA8</accession>
<sequence length="26" mass="3034">MRGVDHHASPYHLKNIDQILITVYLV</sequence>
<reference evidence="1" key="1">
    <citation type="submission" date="2014-09" db="EMBL/GenBank/DDBJ databases">
        <authorList>
            <person name="Magalhaes I.L.F."/>
            <person name="Oliveira U."/>
            <person name="Santos F.R."/>
            <person name="Vidigal T.H.D.A."/>
            <person name="Brescovit A.D."/>
            <person name="Santos A.J."/>
        </authorList>
    </citation>
    <scope>NUCLEOTIDE SEQUENCE</scope>
    <source>
        <tissue evidence="1">Shoot tissue taken approximately 20 cm above the soil surface</tissue>
    </source>
</reference>
<proteinExistence type="predicted"/>
<dbReference type="AlphaFoldDB" id="A0A0A9UFA8"/>
<protein>
    <submittedName>
        <fullName evidence="1">Uncharacterized protein</fullName>
    </submittedName>
</protein>
<organism evidence="1">
    <name type="scientific">Arundo donax</name>
    <name type="common">Giant reed</name>
    <name type="synonym">Donax arundinaceus</name>
    <dbReference type="NCBI Taxonomy" id="35708"/>
    <lineage>
        <taxon>Eukaryota</taxon>
        <taxon>Viridiplantae</taxon>
        <taxon>Streptophyta</taxon>
        <taxon>Embryophyta</taxon>
        <taxon>Tracheophyta</taxon>
        <taxon>Spermatophyta</taxon>
        <taxon>Magnoliopsida</taxon>
        <taxon>Liliopsida</taxon>
        <taxon>Poales</taxon>
        <taxon>Poaceae</taxon>
        <taxon>PACMAD clade</taxon>
        <taxon>Arundinoideae</taxon>
        <taxon>Arundineae</taxon>
        <taxon>Arundo</taxon>
    </lineage>
</organism>
<reference evidence="1" key="2">
    <citation type="journal article" date="2015" name="Data Brief">
        <title>Shoot transcriptome of the giant reed, Arundo donax.</title>
        <authorList>
            <person name="Barrero R.A."/>
            <person name="Guerrero F.D."/>
            <person name="Moolhuijzen P."/>
            <person name="Goolsby J.A."/>
            <person name="Tidwell J."/>
            <person name="Bellgard S.E."/>
            <person name="Bellgard M.I."/>
        </authorList>
    </citation>
    <scope>NUCLEOTIDE SEQUENCE</scope>
    <source>
        <tissue evidence="1">Shoot tissue taken approximately 20 cm above the soil surface</tissue>
    </source>
</reference>
<dbReference type="EMBL" id="GBRH01281635">
    <property type="protein sequence ID" value="JAD16260.1"/>
    <property type="molecule type" value="Transcribed_RNA"/>
</dbReference>
<evidence type="ECO:0000313" key="1">
    <source>
        <dbReference type="EMBL" id="JAD16260.1"/>
    </source>
</evidence>
<name>A0A0A9UFA8_ARUDO</name>